<dbReference type="EMBL" id="CP019454">
    <property type="protein sequence ID" value="AUW94701.1"/>
    <property type="molecule type" value="Genomic_DNA"/>
</dbReference>
<dbReference type="Proteomes" id="UP000325292">
    <property type="component" value="Chromosome"/>
</dbReference>
<reference evidence="1 2" key="1">
    <citation type="journal article" date="2019" name="Sci. Rep.">
        <title>Sulfobacillus thermotolerans: new insights into resistance and metabolic capacities of acidophilic chemolithotrophs.</title>
        <authorList>
            <person name="Panyushkina A.E."/>
            <person name="Babenko V.V."/>
            <person name="Nikitina A.S."/>
            <person name="Selezneva O.V."/>
            <person name="Tsaplina I.A."/>
            <person name="Letarova M.A."/>
            <person name="Kostryukova E.S."/>
            <person name="Letarov A.V."/>
        </authorList>
    </citation>
    <scope>NUCLEOTIDE SEQUENCE [LARGE SCALE GENOMIC DNA]</scope>
    <source>
        <strain evidence="1 2">Kr1</strain>
    </source>
</reference>
<protein>
    <submittedName>
        <fullName evidence="1">Uncharacterized protein</fullName>
    </submittedName>
</protein>
<sequence>MQAAEVAASPSSVIATRVDQQDMKSWQVQLIPTPLMFQATYLGRQAINPAMTIYTKKTPQSSWHYVLSSSSHSKLTHDGRPLVVKWPENTPQLYGRIKVVLRWYVEGQQHIGYVVYNIKSSTNQS</sequence>
<name>A0ABN5H3P5_9FIRM</name>
<evidence type="ECO:0000313" key="1">
    <source>
        <dbReference type="EMBL" id="AUW94701.1"/>
    </source>
</evidence>
<gene>
    <name evidence="1" type="ORF">BXT84_12705</name>
</gene>
<proteinExistence type="predicted"/>
<keyword evidence="2" id="KW-1185">Reference proteome</keyword>
<evidence type="ECO:0000313" key="2">
    <source>
        <dbReference type="Proteomes" id="UP000325292"/>
    </source>
</evidence>
<organism evidence="1 2">
    <name type="scientific">Sulfobacillus thermotolerans</name>
    <dbReference type="NCBI Taxonomy" id="338644"/>
    <lineage>
        <taxon>Bacteria</taxon>
        <taxon>Bacillati</taxon>
        <taxon>Bacillota</taxon>
        <taxon>Clostridia</taxon>
        <taxon>Eubacteriales</taxon>
        <taxon>Clostridiales Family XVII. Incertae Sedis</taxon>
        <taxon>Sulfobacillus</taxon>
    </lineage>
</organism>
<accession>A0ABN5H3P5</accession>